<sequence>MIGNDIVDLALAKKESNWKRKGYLEKIVTFSEQLLIQKSTNQDLAVWNLWSRKEAVYKIILQKGGKRGYYPIKIECLDLNLDNGLVQFQNQIFYTKTIVTEESVYSLAVEDSRHFENIRTIENENTLFKVNGIPFILLNNEVKNVSKTHHGKFERIVYLDNRYQ</sequence>
<evidence type="ECO:0000313" key="4">
    <source>
        <dbReference type="Proteomes" id="UP000029554"/>
    </source>
</evidence>
<dbReference type="RefSeq" id="WP_035127281.1">
    <property type="nucleotide sequence ID" value="NZ_JRHH01000004.1"/>
</dbReference>
<dbReference type="AlphaFoldDB" id="A0A095UYX3"/>
<dbReference type="eggNOG" id="COG0736">
    <property type="taxonomic scope" value="Bacteria"/>
</dbReference>
<dbReference type="Gene3D" id="3.90.470.20">
    <property type="entry name" value="4'-phosphopantetheinyl transferase domain"/>
    <property type="match status" value="1"/>
</dbReference>
<dbReference type="Pfam" id="PF01648">
    <property type="entry name" value="ACPS"/>
    <property type="match status" value="1"/>
</dbReference>
<dbReference type="STRING" id="1453498.LG45_11710"/>
<dbReference type="EMBL" id="JRHH01000004">
    <property type="protein sequence ID" value="KGD67780.1"/>
    <property type="molecule type" value="Genomic_DNA"/>
</dbReference>
<dbReference type="InterPro" id="IPR008278">
    <property type="entry name" value="4-PPantetheinyl_Trfase_dom"/>
</dbReference>
<protein>
    <recommendedName>
        <fullName evidence="2">4'-phosphopantetheinyl transferase domain-containing protein</fullName>
    </recommendedName>
</protein>
<accession>A0A095UYX3</accession>
<organism evidence="3 4">
    <name type="scientific">Flavobacterium aquatile LMG 4008 = ATCC 11947</name>
    <dbReference type="NCBI Taxonomy" id="1453498"/>
    <lineage>
        <taxon>Bacteria</taxon>
        <taxon>Pseudomonadati</taxon>
        <taxon>Bacteroidota</taxon>
        <taxon>Flavobacteriia</taxon>
        <taxon>Flavobacteriales</taxon>
        <taxon>Flavobacteriaceae</taxon>
        <taxon>Flavobacterium</taxon>
    </lineage>
</organism>
<evidence type="ECO:0000256" key="1">
    <source>
        <dbReference type="ARBA" id="ARBA00022679"/>
    </source>
</evidence>
<dbReference type="Proteomes" id="UP000029554">
    <property type="component" value="Unassembled WGS sequence"/>
</dbReference>
<keyword evidence="1" id="KW-0808">Transferase</keyword>
<name>A0A095UYX3_9FLAO</name>
<dbReference type="InterPro" id="IPR037143">
    <property type="entry name" value="4-PPantetheinyl_Trfase_dom_sf"/>
</dbReference>
<evidence type="ECO:0000313" key="3">
    <source>
        <dbReference type="EMBL" id="KGD67780.1"/>
    </source>
</evidence>
<comment type="caution">
    <text evidence="3">The sequence shown here is derived from an EMBL/GenBank/DDBJ whole genome shotgun (WGS) entry which is preliminary data.</text>
</comment>
<proteinExistence type="predicted"/>
<dbReference type="GO" id="GO:0000287">
    <property type="term" value="F:magnesium ion binding"/>
    <property type="evidence" value="ECO:0007669"/>
    <property type="project" value="InterPro"/>
</dbReference>
<reference evidence="3 4" key="1">
    <citation type="submission" date="2014-09" db="EMBL/GenBank/DDBJ databases">
        <title>Whole Genome Shotgun of Flavobacterium aquatile LMG 4008.</title>
        <authorList>
            <person name="Gale A.N."/>
            <person name="Pipes S.E."/>
            <person name="Newman J.D."/>
        </authorList>
    </citation>
    <scope>NUCLEOTIDE SEQUENCE [LARGE SCALE GENOMIC DNA]</scope>
    <source>
        <strain evidence="3 4">LMG 4008</strain>
    </source>
</reference>
<dbReference type="SUPFAM" id="SSF56214">
    <property type="entry name" value="4'-phosphopantetheinyl transferase"/>
    <property type="match status" value="1"/>
</dbReference>
<feature type="domain" description="4'-phosphopantetheinyl transferase" evidence="2">
    <location>
        <begin position="2"/>
        <end position="92"/>
    </location>
</feature>
<keyword evidence="4" id="KW-1185">Reference proteome</keyword>
<dbReference type="GO" id="GO:0008897">
    <property type="term" value="F:holo-[acyl-carrier-protein] synthase activity"/>
    <property type="evidence" value="ECO:0007669"/>
    <property type="project" value="InterPro"/>
</dbReference>
<evidence type="ECO:0000259" key="2">
    <source>
        <dbReference type="Pfam" id="PF01648"/>
    </source>
</evidence>
<gene>
    <name evidence="3" type="ORF">LG45_11710</name>
</gene>
<dbReference type="OrthoDB" id="663853at2"/>